<organism evidence="2 3">
    <name type="scientific">Kalanchoe fedtschenkoi</name>
    <name type="common">Lavender scallops</name>
    <name type="synonym">South American air plant</name>
    <dbReference type="NCBI Taxonomy" id="63787"/>
    <lineage>
        <taxon>Eukaryota</taxon>
        <taxon>Viridiplantae</taxon>
        <taxon>Streptophyta</taxon>
        <taxon>Embryophyta</taxon>
        <taxon>Tracheophyta</taxon>
        <taxon>Spermatophyta</taxon>
        <taxon>Magnoliopsida</taxon>
        <taxon>eudicotyledons</taxon>
        <taxon>Gunneridae</taxon>
        <taxon>Pentapetalae</taxon>
        <taxon>Saxifragales</taxon>
        <taxon>Crassulaceae</taxon>
        <taxon>Kalanchoe</taxon>
    </lineage>
</organism>
<dbReference type="AlphaFoldDB" id="A0A7N0TRG7"/>
<dbReference type="PANTHER" id="PTHR21450:SF43">
    <property type="entry name" value="DUF630 FAMILY PROTEIN"/>
    <property type="match status" value="1"/>
</dbReference>
<protein>
    <recommendedName>
        <fullName evidence="1">DUF630 domain-containing protein</fullName>
    </recommendedName>
</protein>
<evidence type="ECO:0000259" key="1">
    <source>
        <dbReference type="Pfam" id="PF04783"/>
    </source>
</evidence>
<dbReference type="InterPro" id="IPR006868">
    <property type="entry name" value="DUF630"/>
</dbReference>
<dbReference type="Proteomes" id="UP000594263">
    <property type="component" value="Unplaced"/>
</dbReference>
<sequence length="131" mass="14599">MGFGASKCSEGSILTSCKSEGCLVKLCKERRDLIGAARDFKFSLSASHVLYFQSLLDIGEALDDFVKEPVVVGIDSEIRSEQNDGFQLIQGVPSSSTQVRYVVSHMIRSSVETTSELHKPEEKLFRPLLRW</sequence>
<dbReference type="EnsemblPlants" id="Kaladp0043s0048.1.v1.1">
    <property type="protein sequence ID" value="Kaladp0043s0048.1.v1.1.CDS.1"/>
    <property type="gene ID" value="Kaladp0043s0048.v1.1"/>
</dbReference>
<evidence type="ECO:0000313" key="2">
    <source>
        <dbReference type="EnsemblPlants" id="Kaladp0043s0048.1.v1.1.CDS.1"/>
    </source>
</evidence>
<accession>A0A7N0TRG7</accession>
<proteinExistence type="predicted"/>
<name>A0A7N0TRG7_KALFE</name>
<dbReference type="PANTHER" id="PTHR21450">
    <property type="entry name" value="PROTEIN ALTERED PHOSPHATE STARVATION RESPONSE 1"/>
    <property type="match status" value="1"/>
</dbReference>
<keyword evidence="3" id="KW-1185">Reference proteome</keyword>
<dbReference type="Gramene" id="Kaladp0043s0048.1.v1.1">
    <property type="protein sequence ID" value="Kaladp0043s0048.1.v1.1.CDS.1"/>
    <property type="gene ID" value="Kaladp0043s0048.v1.1"/>
</dbReference>
<reference evidence="2" key="1">
    <citation type="submission" date="2021-01" db="UniProtKB">
        <authorList>
            <consortium name="EnsemblPlants"/>
        </authorList>
    </citation>
    <scope>IDENTIFICATION</scope>
</reference>
<feature type="domain" description="DUF630" evidence="1">
    <location>
        <begin position="1"/>
        <end position="67"/>
    </location>
</feature>
<evidence type="ECO:0000313" key="3">
    <source>
        <dbReference type="Proteomes" id="UP000594263"/>
    </source>
</evidence>
<dbReference type="Pfam" id="PF04783">
    <property type="entry name" value="DUF630"/>
    <property type="match status" value="1"/>
</dbReference>